<comment type="caution">
    <text evidence="1">The sequence shown here is derived from an EMBL/GenBank/DDBJ whole genome shotgun (WGS) entry which is preliminary data.</text>
</comment>
<sequence>MLTLEQLQFHKDKYAKLHSCVLATYKHEKQLLKEAKALNRDLLGEKIQVEKQAIRKAEEVAAFSSVEREKDRALKELAEGVDRDAVLAFEVTELQREYADLVAEKEAILAAHAQLIEPERVD</sequence>
<keyword evidence="2" id="KW-1185">Reference proteome</keyword>
<reference evidence="1 2" key="1">
    <citation type="journal article" date="2017" name="Genome Biol. Evol.">
        <title>Phytophthora megakarya and P. palmivora, closely related causal agents of cacao black pod rot, underwent increases in genome sizes and gene numbers by different mechanisms.</title>
        <authorList>
            <person name="Ali S.S."/>
            <person name="Shao J."/>
            <person name="Lary D.J."/>
            <person name="Kronmiller B."/>
            <person name="Shen D."/>
            <person name="Strem M.D."/>
            <person name="Amoako-Attah I."/>
            <person name="Akrofi A.Y."/>
            <person name="Begoude B.A."/>
            <person name="Ten Hoopen G.M."/>
            <person name="Coulibaly K."/>
            <person name="Kebe B.I."/>
            <person name="Melnick R.L."/>
            <person name="Guiltinan M.J."/>
            <person name="Tyler B.M."/>
            <person name="Meinhardt L.W."/>
            <person name="Bailey B.A."/>
        </authorList>
    </citation>
    <scope>NUCLEOTIDE SEQUENCE [LARGE SCALE GENOMIC DNA]</scope>
    <source>
        <strain evidence="2">sbr112.9</strain>
    </source>
</reference>
<dbReference type="EMBL" id="NCKW01000424">
    <property type="protein sequence ID" value="POM80507.1"/>
    <property type="molecule type" value="Genomic_DNA"/>
</dbReference>
<accession>A0A2P4YRT8</accession>
<name>A0A2P4YRT8_9STRA</name>
<dbReference type="AlphaFoldDB" id="A0A2P4YRT8"/>
<keyword evidence="1" id="KW-0966">Cell projection</keyword>
<evidence type="ECO:0000313" key="1">
    <source>
        <dbReference type="EMBL" id="POM80507.1"/>
    </source>
</evidence>
<evidence type="ECO:0000313" key="2">
    <source>
        <dbReference type="Proteomes" id="UP000237271"/>
    </source>
</evidence>
<organism evidence="1 2">
    <name type="scientific">Phytophthora palmivora</name>
    <dbReference type="NCBI Taxonomy" id="4796"/>
    <lineage>
        <taxon>Eukaryota</taxon>
        <taxon>Sar</taxon>
        <taxon>Stramenopiles</taxon>
        <taxon>Oomycota</taxon>
        <taxon>Peronosporomycetes</taxon>
        <taxon>Peronosporales</taxon>
        <taxon>Peronosporaceae</taxon>
        <taxon>Phytophthora</taxon>
    </lineage>
</organism>
<dbReference type="OrthoDB" id="10262929at2759"/>
<protein>
    <submittedName>
        <fullName evidence="1">MBO2, coiled coil flagellar protein</fullName>
    </submittedName>
</protein>
<keyword evidence="1" id="KW-0282">Flagellum</keyword>
<gene>
    <name evidence="1" type="ORF">PHPALM_1649</name>
</gene>
<dbReference type="Proteomes" id="UP000237271">
    <property type="component" value="Unassembled WGS sequence"/>
</dbReference>
<proteinExistence type="predicted"/>
<keyword evidence="1" id="KW-0969">Cilium</keyword>